<dbReference type="EMBL" id="CM055103">
    <property type="protein sequence ID" value="KAJ7537289.1"/>
    <property type="molecule type" value="Genomic_DNA"/>
</dbReference>
<proteinExistence type="predicted"/>
<sequence length="222" mass="25046">MGGNCSKRKVNEASSQGSKIEKRMVEAMKQRATVGATLKSFNSILVKFPKIDNSFEEVRTVFKKFDKDGSGKIDLEELKTCFRELQVEFTDEEVKAFHEESDMDANKGIDFKEFIVVLALLYLLGVPTNTAAKSRIGLPKLETTFETIVDAFVFFDKDGDGFVSKKEMMLGMNESGVSDSSSGNIGIKRFEEMDWNRNGTITFKEFLFAFTDWVGIDENDEN</sequence>
<reference evidence="2" key="1">
    <citation type="journal article" date="2024" name="Proc. Natl. Acad. Sci. U.S.A.">
        <title>Extraordinary preservation of gene collinearity over three hundred million years revealed in homosporous lycophytes.</title>
        <authorList>
            <person name="Li C."/>
            <person name="Wickell D."/>
            <person name="Kuo L.Y."/>
            <person name="Chen X."/>
            <person name="Nie B."/>
            <person name="Liao X."/>
            <person name="Peng D."/>
            <person name="Ji J."/>
            <person name="Jenkins J."/>
            <person name="Williams M."/>
            <person name="Shu S."/>
            <person name="Plott C."/>
            <person name="Barry K."/>
            <person name="Rajasekar S."/>
            <person name="Grimwood J."/>
            <person name="Han X."/>
            <person name="Sun S."/>
            <person name="Hou Z."/>
            <person name="He W."/>
            <person name="Dai G."/>
            <person name="Sun C."/>
            <person name="Schmutz J."/>
            <person name="Leebens-Mack J.H."/>
            <person name="Li F.W."/>
            <person name="Wang L."/>
        </authorList>
    </citation>
    <scope>NUCLEOTIDE SEQUENCE [LARGE SCALE GENOMIC DNA]</scope>
    <source>
        <strain evidence="2">cv. PW_Plant_1</strain>
    </source>
</reference>
<protein>
    <submittedName>
        <fullName evidence="1">Uncharacterized protein</fullName>
    </submittedName>
</protein>
<dbReference type="Proteomes" id="UP001162992">
    <property type="component" value="Chromosome 12"/>
</dbReference>
<gene>
    <name evidence="1" type="ORF">O6H91_12G106700</name>
</gene>
<evidence type="ECO:0000313" key="1">
    <source>
        <dbReference type="EMBL" id="KAJ7537289.1"/>
    </source>
</evidence>
<organism evidence="1 2">
    <name type="scientific">Diphasiastrum complanatum</name>
    <name type="common">Issler's clubmoss</name>
    <name type="synonym">Lycopodium complanatum</name>
    <dbReference type="NCBI Taxonomy" id="34168"/>
    <lineage>
        <taxon>Eukaryota</taxon>
        <taxon>Viridiplantae</taxon>
        <taxon>Streptophyta</taxon>
        <taxon>Embryophyta</taxon>
        <taxon>Tracheophyta</taxon>
        <taxon>Lycopodiopsida</taxon>
        <taxon>Lycopodiales</taxon>
        <taxon>Lycopodiaceae</taxon>
        <taxon>Lycopodioideae</taxon>
        <taxon>Diphasiastrum</taxon>
    </lineage>
</organism>
<evidence type="ECO:0000313" key="2">
    <source>
        <dbReference type="Proteomes" id="UP001162992"/>
    </source>
</evidence>
<name>A0ACC2C5L4_DIPCM</name>
<comment type="caution">
    <text evidence="1">The sequence shown here is derived from an EMBL/GenBank/DDBJ whole genome shotgun (WGS) entry which is preliminary data.</text>
</comment>
<accession>A0ACC2C5L4</accession>
<keyword evidence="2" id="KW-1185">Reference proteome</keyword>